<dbReference type="EMBL" id="BPQV01000001">
    <property type="protein sequence ID" value="GJE25262.1"/>
    <property type="molecule type" value="Genomic_DNA"/>
</dbReference>
<name>A0ABQ4T3U3_METOR</name>
<reference evidence="2" key="1">
    <citation type="journal article" date="2021" name="Front. Microbiol.">
        <title>Comprehensive Comparative Genomics and Phenotyping of Methylobacterium Species.</title>
        <authorList>
            <person name="Alessa O."/>
            <person name="Ogura Y."/>
            <person name="Fujitani Y."/>
            <person name="Takami H."/>
            <person name="Hayashi T."/>
            <person name="Sahin N."/>
            <person name="Tani A."/>
        </authorList>
    </citation>
    <scope>NUCLEOTIDE SEQUENCE</scope>
    <source>
        <strain evidence="2">NBRC 15689</strain>
    </source>
</reference>
<sequence length="103" mass="11110">MNRESFAELFPASPVIERSSFPLGGRETRMAAQEPVMAVFDAKDPTLNSDDAALLAHVLHPTPATRAHAKLRGRRLLKRANPFAVQPEDPTPAVDGALSPAAR</sequence>
<evidence type="ECO:0000313" key="2">
    <source>
        <dbReference type="EMBL" id="GJE25262.1"/>
    </source>
</evidence>
<evidence type="ECO:0000256" key="1">
    <source>
        <dbReference type="SAM" id="MobiDB-lite"/>
    </source>
</evidence>
<comment type="caution">
    <text evidence="2">The sequence shown here is derived from an EMBL/GenBank/DDBJ whole genome shotgun (WGS) entry which is preliminary data.</text>
</comment>
<protein>
    <submittedName>
        <fullName evidence="2">Uncharacterized protein</fullName>
    </submittedName>
</protein>
<gene>
    <name evidence="2" type="ORF">LKMONMHP_0096</name>
</gene>
<feature type="region of interest" description="Disordered" evidence="1">
    <location>
        <begin position="80"/>
        <end position="103"/>
    </location>
</feature>
<dbReference type="RefSeq" id="WP_238309223.1">
    <property type="nucleotide sequence ID" value="NZ_BPQV01000001.1"/>
</dbReference>
<organism evidence="2 3">
    <name type="scientific">Methylobacterium organophilum</name>
    <dbReference type="NCBI Taxonomy" id="410"/>
    <lineage>
        <taxon>Bacteria</taxon>
        <taxon>Pseudomonadati</taxon>
        <taxon>Pseudomonadota</taxon>
        <taxon>Alphaproteobacteria</taxon>
        <taxon>Hyphomicrobiales</taxon>
        <taxon>Methylobacteriaceae</taxon>
        <taxon>Methylobacterium</taxon>
    </lineage>
</organism>
<reference evidence="2" key="2">
    <citation type="submission" date="2021-08" db="EMBL/GenBank/DDBJ databases">
        <authorList>
            <person name="Tani A."/>
            <person name="Ola A."/>
            <person name="Ogura Y."/>
            <person name="Katsura K."/>
            <person name="Hayashi T."/>
        </authorList>
    </citation>
    <scope>NUCLEOTIDE SEQUENCE</scope>
    <source>
        <strain evidence="2">NBRC 15689</strain>
    </source>
</reference>
<accession>A0ABQ4T3U3</accession>
<evidence type="ECO:0000313" key="3">
    <source>
        <dbReference type="Proteomes" id="UP001055156"/>
    </source>
</evidence>
<proteinExistence type="predicted"/>
<dbReference type="Proteomes" id="UP001055156">
    <property type="component" value="Unassembled WGS sequence"/>
</dbReference>
<keyword evidence="3" id="KW-1185">Reference proteome</keyword>